<dbReference type="SUPFAM" id="SSF51735">
    <property type="entry name" value="NAD(P)-binding Rossmann-fold domains"/>
    <property type="match status" value="1"/>
</dbReference>
<dbReference type="InterPro" id="IPR036291">
    <property type="entry name" value="NAD(P)-bd_dom_sf"/>
</dbReference>
<accession>S5XTQ0</accession>
<dbReference type="EC" id="1.1.1.95" evidence="4"/>
<reference evidence="4 5" key="1">
    <citation type="journal article" date="2014" name="BMC Genomics">
        <title>Architecture and functions of a multipartite genome of the methylotrophic bacterium Paracoccus aminophilus JCM 7686, containing primary and secondary chromids.</title>
        <authorList>
            <person name="Dziewit L."/>
            <person name="Czarnecki J."/>
            <person name="Wibberg D."/>
            <person name="Radlinska M."/>
            <person name="Mrozek P."/>
            <person name="Szymczak M."/>
            <person name="Schluter A."/>
            <person name="Puhler A."/>
            <person name="Bartosik D."/>
        </authorList>
    </citation>
    <scope>NUCLEOTIDE SEQUENCE [LARGE SCALE GENOMIC DNA]</scope>
    <source>
        <strain evidence="4">JCM 7686</strain>
    </source>
</reference>
<dbReference type="GO" id="GO:0051287">
    <property type="term" value="F:NAD binding"/>
    <property type="evidence" value="ECO:0007669"/>
    <property type="project" value="InterPro"/>
</dbReference>
<evidence type="ECO:0000313" key="5">
    <source>
        <dbReference type="Proteomes" id="UP000015480"/>
    </source>
</evidence>
<dbReference type="Gene3D" id="3.40.50.720">
    <property type="entry name" value="NAD(P)-binding Rossmann-like Domain"/>
    <property type="match status" value="2"/>
</dbReference>
<dbReference type="PANTHER" id="PTHR42938">
    <property type="entry name" value="FORMATE DEHYDROGENASE 1"/>
    <property type="match status" value="1"/>
</dbReference>
<protein>
    <submittedName>
        <fullName evidence="4">D-3-phosphoglycerate dehydrogenase</fullName>
        <ecNumber evidence="4">1.1.1.95</ecNumber>
    </submittedName>
</protein>
<keyword evidence="1 4" id="KW-0560">Oxidoreductase</keyword>
<evidence type="ECO:0000259" key="2">
    <source>
        <dbReference type="Pfam" id="PF00389"/>
    </source>
</evidence>
<dbReference type="GO" id="GO:0004617">
    <property type="term" value="F:phosphoglycerate dehydrogenase activity"/>
    <property type="evidence" value="ECO:0007669"/>
    <property type="project" value="UniProtKB-EC"/>
</dbReference>
<dbReference type="Pfam" id="PF00389">
    <property type="entry name" value="2-Hacid_dh"/>
    <property type="match status" value="1"/>
</dbReference>
<dbReference type="RefSeq" id="WP_020950180.1">
    <property type="nucleotide sequence ID" value="NC_022041.1"/>
</dbReference>
<dbReference type="AlphaFoldDB" id="S5XTQ0"/>
<dbReference type="EMBL" id="CP006650">
    <property type="protein sequence ID" value="AGT08542.1"/>
    <property type="molecule type" value="Genomic_DNA"/>
</dbReference>
<feature type="domain" description="D-isomer specific 2-hydroxyacid dehydrogenase catalytic" evidence="2">
    <location>
        <begin position="5"/>
        <end position="308"/>
    </location>
</feature>
<organism evidence="4 5">
    <name type="scientific">Paracoccus aminophilus JCM 7686</name>
    <dbReference type="NCBI Taxonomy" id="1367847"/>
    <lineage>
        <taxon>Bacteria</taxon>
        <taxon>Pseudomonadati</taxon>
        <taxon>Pseudomonadota</taxon>
        <taxon>Alphaproteobacteria</taxon>
        <taxon>Rhodobacterales</taxon>
        <taxon>Paracoccaceae</taxon>
        <taxon>Paracoccus</taxon>
    </lineage>
</organism>
<dbReference type="eggNOG" id="COG0111">
    <property type="taxonomic scope" value="Bacteria"/>
</dbReference>
<dbReference type="STRING" id="1367847.JCM7686_1441"/>
<dbReference type="Pfam" id="PF02826">
    <property type="entry name" value="2-Hacid_dh_C"/>
    <property type="match status" value="1"/>
</dbReference>
<dbReference type="InterPro" id="IPR006139">
    <property type="entry name" value="D-isomer_2_OHA_DH_cat_dom"/>
</dbReference>
<evidence type="ECO:0000259" key="3">
    <source>
        <dbReference type="Pfam" id="PF02826"/>
    </source>
</evidence>
<dbReference type="InterPro" id="IPR006140">
    <property type="entry name" value="D-isomer_DH_NAD-bd"/>
</dbReference>
<keyword evidence="5" id="KW-1185">Reference proteome</keyword>
<evidence type="ECO:0000313" key="4">
    <source>
        <dbReference type="EMBL" id="AGT08542.1"/>
    </source>
</evidence>
<dbReference type="KEGG" id="pami:JCM7686_1441"/>
<dbReference type="PANTHER" id="PTHR42938:SF9">
    <property type="entry name" value="FORMATE DEHYDROGENASE 1"/>
    <property type="match status" value="1"/>
</dbReference>
<dbReference type="SUPFAM" id="SSF52283">
    <property type="entry name" value="Formate/glycerate dehydrogenase catalytic domain-like"/>
    <property type="match status" value="1"/>
</dbReference>
<comment type="similarity">
    <text evidence="1">Belongs to the D-isomer specific 2-hydroxyacid dehydrogenase family.</text>
</comment>
<gene>
    <name evidence="4" type="ORF">JCM7686_1441</name>
</gene>
<sequence length="313" mass="32255">MKTCLIVQPIHSAGLDLLRRNGIEPRLAPTPDMATVAALLPGCDAVITRDAGLKAEAFAAADRLQIVVIHGTGHDSVDKAAAAAKRVLVANTPGVNARSVAELALGLALAVARGIPAADRSTRAGAPGFRESARFTELSGKTALIVGWGAIGRDLGRMLDQAFGMRILVHSPRAPETGGYARVSLAEGLAEADLISLHTPMRDETRNLIGAEALAQVKPGAILVNVARAGLVDEAALDRALAEGRLAGAGLDVYSEAAPQGPLVRHANVIFTPHLGATTEDALRRVAEAAAGHVITALAGGMPETALNPEVRP</sequence>
<feature type="domain" description="D-isomer specific 2-hydroxyacid dehydrogenase NAD-binding" evidence="3">
    <location>
        <begin position="105"/>
        <end position="276"/>
    </location>
</feature>
<dbReference type="HOGENOM" id="CLU_019796_1_3_5"/>
<dbReference type="Proteomes" id="UP000015480">
    <property type="component" value="Chromosome"/>
</dbReference>
<evidence type="ECO:0000256" key="1">
    <source>
        <dbReference type="RuleBase" id="RU003719"/>
    </source>
</evidence>
<dbReference type="PATRIC" id="fig|1367847.3.peg.1413"/>
<proteinExistence type="inferred from homology"/>
<dbReference type="OrthoDB" id="7374922at2"/>
<name>S5XTQ0_PARAH</name>